<proteinExistence type="predicted"/>
<evidence type="ECO:0000313" key="2">
    <source>
        <dbReference type="EMBL" id="MBD8503390.1"/>
    </source>
</evidence>
<protein>
    <submittedName>
        <fullName evidence="2">YbaK/EbsC family protein</fullName>
    </submittedName>
</protein>
<reference evidence="3" key="1">
    <citation type="submission" date="2023-07" db="EMBL/GenBank/DDBJ databases">
        <title>Thauera sp. CAU 1555 isolated from sand of Yaerae Beach.</title>
        <authorList>
            <person name="Kim W."/>
        </authorList>
    </citation>
    <scope>NUCLEOTIDE SEQUENCE [LARGE SCALE GENOMIC DNA]</scope>
    <source>
        <strain evidence="3">CAU 1555</strain>
    </source>
</reference>
<dbReference type="CDD" id="cd04333">
    <property type="entry name" value="ProX_deacylase"/>
    <property type="match status" value="1"/>
</dbReference>
<dbReference type="Pfam" id="PF04073">
    <property type="entry name" value="tRNA_edit"/>
    <property type="match status" value="1"/>
</dbReference>
<name>A0ABR9BD15_9RHOO</name>
<evidence type="ECO:0000259" key="1">
    <source>
        <dbReference type="Pfam" id="PF04073"/>
    </source>
</evidence>
<comment type="caution">
    <text evidence="2">The sequence shown here is derived from an EMBL/GenBank/DDBJ whole genome shotgun (WGS) entry which is preliminary data.</text>
</comment>
<dbReference type="RefSeq" id="WP_187718231.1">
    <property type="nucleotide sequence ID" value="NZ_JACTAH010000002.1"/>
</dbReference>
<dbReference type="PANTHER" id="PTHR30411:SF1">
    <property type="entry name" value="CYTOPLASMIC PROTEIN"/>
    <property type="match status" value="1"/>
</dbReference>
<dbReference type="InterPro" id="IPR036754">
    <property type="entry name" value="YbaK/aa-tRNA-synt-asso_dom_sf"/>
</dbReference>
<feature type="domain" description="YbaK/aminoacyl-tRNA synthetase-associated" evidence="1">
    <location>
        <begin position="35"/>
        <end position="153"/>
    </location>
</feature>
<dbReference type="SUPFAM" id="SSF55826">
    <property type="entry name" value="YbaK/ProRS associated domain"/>
    <property type="match status" value="1"/>
</dbReference>
<evidence type="ECO:0000313" key="3">
    <source>
        <dbReference type="Proteomes" id="UP000603602"/>
    </source>
</evidence>
<dbReference type="Gene3D" id="3.90.960.10">
    <property type="entry name" value="YbaK/aminoacyl-tRNA synthetase-associated domain"/>
    <property type="match status" value="1"/>
</dbReference>
<gene>
    <name evidence="2" type="ORF">IFO67_10900</name>
</gene>
<accession>A0ABR9BD15</accession>
<sequence length="166" mass="17345">MSTDTAVAALGSRARVEAALRALDMPSEIVEFATPTRSSAEAAAAIGCEVAQIAKSVVFRGRESDACIVVIASGADRIDEKKLAAELGEKVGRADADFVRQRTGFAIGGVSPVGHAGEVILLVDRALWALDPIWAAAGTPNAVFRLAADDLHRIPGIRVVDVRQAD</sequence>
<dbReference type="Proteomes" id="UP000603602">
    <property type="component" value="Unassembled WGS sequence"/>
</dbReference>
<dbReference type="PANTHER" id="PTHR30411">
    <property type="entry name" value="CYTOPLASMIC PROTEIN"/>
    <property type="match status" value="1"/>
</dbReference>
<organism evidence="2 3">
    <name type="scientific">Thauera sedimentorum</name>
    <dbReference type="NCBI Taxonomy" id="2767595"/>
    <lineage>
        <taxon>Bacteria</taxon>
        <taxon>Pseudomonadati</taxon>
        <taxon>Pseudomonadota</taxon>
        <taxon>Betaproteobacteria</taxon>
        <taxon>Rhodocyclales</taxon>
        <taxon>Zoogloeaceae</taxon>
        <taxon>Thauera</taxon>
    </lineage>
</organism>
<keyword evidence="3" id="KW-1185">Reference proteome</keyword>
<dbReference type="InterPro" id="IPR007214">
    <property type="entry name" value="YbaK/aa-tRNA-synth-assoc-dom"/>
</dbReference>
<dbReference type="EMBL" id="JACYTO010000002">
    <property type="protein sequence ID" value="MBD8503390.1"/>
    <property type="molecule type" value="Genomic_DNA"/>
</dbReference>